<name>A0A1M6MCQ5_9BRAD</name>
<dbReference type="Proteomes" id="UP000189935">
    <property type="component" value="Chromosome I"/>
</dbReference>
<dbReference type="Gene3D" id="3.40.190.10">
    <property type="entry name" value="Periplasmic binding protein-like II"/>
    <property type="match status" value="1"/>
</dbReference>
<dbReference type="OrthoDB" id="9803988at2"/>
<dbReference type="Gene3D" id="3.10.105.10">
    <property type="entry name" value="Dipeptide-binding Protein, Domain 3"/>
    <property type="match status" value="1"/>
</dbReference>
<evidence type="ECO:0000313" key="6">
    <source>
        <dbReference type="Proteomes" id="UP000189935"/>
    </source>
</evidence>
<dbReference type="GO" id="GO:1904680">
    <property type="term" value="F:peptide transmembrane transporter activity"/>
    <property type="evidence" value="ECO:0007669"/>
    <property type="project" value="TreeGrafter"/>
</dbReference>
<evidence type="ECO:0000259" key="4">
    <source>
        <dbReference type="Pfam" id="PF00496"/>
    </source>
</evidence>
<dbReference type="Gene3D" id="3.90.76.10">
    <property type="entry name" value="Dipeptide-binding Protein, Domain 1"/>
    <property type="match status" value="1"/>
</dbReference>
<dbReference type="AlphaFoldDB" id="A0A1M6MCQ5"/>
<gene>
    <name evidence="5" type="ORF">SAMN05444159_1566</name>
</gene>
<protein>
    <submittedName>
        <fullName evidence="5">4-phytase / acid phosphatase/peptide/nickel transport system substrate-binding protein</fullName>
    </submittedName>
</protein>
<feature type="domain" description="Solute-binding protein family 5" evidence="4">
    <location>
        <begin position="83"/>
        <end position="436"/>
    </location>
</feature>
<dbReference type="Pfam" id="PF00496">
    <property type="entry name" value="SBP_bac_5"/>
    <property type="match status" value="1"/>
</dbReference>
<sequence>MNASIRSHKPARILLQILLGAGFGLALLASPASAQKSGGSITVGLEVDIPGFDPLKVGVFDTAAETAAAAIFDTMTYLDDKGQPQPKLALSWTHSDDFKTWTFKLRPGVKFQDGTPFNAQAVKENFDRQKDPANKCRCAFYISFIHDLQAPDDLTVVYNLNDPQVNLPALMTIQSSNNVVQSPTAWKAKGDDYNRNPVGTGPYILKSWTAGDRMVLEKNPDYWNKGHPYLDRIILKPLPDAQSRFASLQSGEADIVWDDEYDADNIQKAQKDPKLTVHTYAGSGAAVYAFNTKTPPFDDVRVRQALVMAIDRKKMSQAITNGLARPATNPYGDGSWVKCKGDGALPYDIEKAKTLIKDYGKPVDFKMVTTATPRGRTIGQVFQQFWKQVGATMEMDQVDQATVVPRAFMRQFQLTPWRIVDLADPDPQMYANFHTGSPVALANYSNPELDRLLEHARVTADPEKRTEDYCAISRLINQEAIWFWSFQNTYYAISTSRLKGLPKIYNGVVDVSDVWME</sequence>
<organism evidence="5 6">
    <name type="scientific">Bradyrhizobium lablabi</name>
    <dbReference type="NCBI Taxonomy" id="722472"/>
    <lineage>
        <taxon>Bacteria</taxon>
        <taxon>Pseudomonadati</taxon>
        <taxon>Pseudomonadota</taxon>
        <taxon>Alphaproteobacteria</taxon>
        <taxon>Hyphomicrobiales</taxon>
        <taxon>Nitrobacteraceae</taxon>
        <taxon>Bradyrhizobium</taxon>
    </lineage>
</organism>
<dbReference type="RefSeq" id="WP_079537650.1">
    <property type="nucleotide sequence ID" value="NZ_LT670844.1"/>
</dbReference>
<accession>A0A1M6MCQ5</accession>
<comment type="subcellular location">
    <subcellularLocation>
        <location evidence="1">Periplasm</location>
    </subcellularLocation>
</comment>
<dbReference type="GO" id="GO:0043190">
    <property type="term" value="C:ATP-binding cassette (ABC) transporter complex"/>
    <property type="evidence" value="ECO:0007669"/>
    <property type="project" value="InterPro"/>
</dbReference>
<dbReference type="EMBL" id="LT670844">
    <property type="protein sequence ID" value="SHJ81197.1"/>
    <property type="molecule type" value="Genomic_DNA"/>
</dbReference>
<reference evidence="5 6" key="1">
    <citation type="submission" date="2016-11" db="EMBL/GenBank/DDBJ databases">
        <authorList>
            <person name="Jaros S."/>
            <person name="Januszkiewicz K."/>
            <person name="Wedrychowicz H."/>
        </authorList>
    </citation>
    <scope>NUCLEOTIDE SEQUENCE [LARGE SCALE GENOMIC DNA]</scope>
    <source>
        <strain evidence="5 6">GAS499</strain>
    </source>
</reference>
<keyword evidence="3" id="KW-0732">Signal</keyword>
<evidence type="ECO:0000313" key="5">
    <source>
        <dbReference type="EMBL" id="SHJ81197.1"/>
    </source>
</evidence>
<evidence type="ECO:0000256" key="1">
    <source>
        <dbReference type="ARBA" id="ARBA00004418"/>
    </source>
</evidence>
<dbReference type="InterPro" id="IPR030678">
    <property type="entry name" value="Peptide/Ni-bd"/>
</dbReference>
<dbReference type="GO" id="GO:0030288">
    <property type="term" value="C:outer membrane-bounded periplasmic space"/>
    <property type="evidence" value="ECO:0007669"/>
    <property type="project" value="UniProtKB-ARBA"/>
</dbReference>
<proteinExistence type="inferred from homology"/>
<dbReference type="InterPro" id="IPR039424">
    <property type="entry name" value="SBP_5"/>
</dbReference>
<evidence type="ECO:0000256" key="2">
    <source>
        <dbReference type="ARBA" id="ARBA00005695"/>
    </source>
</evidence>
<evidence type="ECO:0000256" key="3">
    <source>
        <dbReference type="ARBA" id="ARBA00022729"/>
    </source>
</evidence>
<dbReference type="InterPro" id="IPR000914">
    <property type="entry name" value="SBP_5_dom"/>
</dbReference>
<comment type="similarity">
    <text evidence="2">Belongs to the bacterial solute-binding protein 5 family.</text>
</comment>
<dbReference type="SUPFAM" id="SSF53850">
    <property type="entry name" value="Periplasmic binding protein-like II"/>
    <property type="match status" value="1"/>
</dbReference>
<dbReference type="GO" id="GO:0015833">
    <property type="term" value="P:peptide transport"/>
    <property type="evidence" value="ECO:0007669"/>
    <property type="project" value="TreeGrafter"/>
</dbReference>
<dbReference type="PANTHER" id="PTHR30290">
    <property type="entry name" value="PERIPLASMIC BINDING COMPONENT OF ABC TRANSPORTER"/>
    <property type="match status" value="1"/>
</dbReference>
<dbReference type="PIRSF" id="PIRSF002741">
    <property type="entry name" value="MppA"/>
    <property type="match status" value="1"/>
</dbReference>
<dbReference type="PANTHER" id="PTHR30290:SF38">
    <property type="entry name" value="D,D-DIPEPTIDE-BINDING PERIPLASMIC PROTEIN DDPA-RELATED"/>
    <property type="match status" value="1"/>
</dbReference>